<dbReference type="EMBL" id="MXAV01000025">
    <property type="protein sequence ID" value="PKY11091.1"/>
    <property type="molecule type" value="Genomic_DNA"/>
</dbReference>
<dbReference type="EMBL" id="MXAV01000013">
    <property type="protein sequence ID" value="PKY11496.1"/>
    <property type="molecule type" value="Genomic_DNA"/>
</dbReference>
<evidence type="ECO:0000313" key="5">
    <source>
        <dbReference type="EMBL" id="PKY11910.1"/>
    </source>
</evidence>
<evidence type="ECO:0000313" key="7">
    <source>
        <dbReference type="Proteomes" id="UP000234329"/>
    </source>
</evidence>
<accession>A0A2I1DL12</accession>
<gene>
    <name evidence="6" type="ORF">B1757_00245</name>
    <name evidence="5" type="ORF">B1757_00715</name>
    <name evidence="4" type="ORF">B1757_04595</name>
    <name evidence="3" type="ORF">B1757_06245</name>
    <name evidence="1" type="ORF">B1757_08180</name>
    <name evidence="2" type="ORF">B1757_09210</name>
</gene>
<comment type="caution">
    <text evidence="1">The sequence shown here is derived from an EMBL/GenBank/DDBJ whole genome shotgun (WGS) entry which is preliminary data.</text>
</comment>
<name>A0A2I1DL12_9PROT</name>
<evidence type="ECO:0000313" key="6">
    <source>
        <dbReference type="EMBL" id="PKY12213.1"/>
    </source>
</evidence>
<dbReference type="EMBL" id="MXAV01000034">
    <property type="protein sequence ID" value="PKY10551.1"/>
    <property type="molecule type" value="Genomic_DNA"/>
</dbReference>
<reference evidence="1 7" key="1">
    <citation type="submission" date="2017-03" db="EMBL/GenBank/DDBJ databases">
        <title>Draft genime sequence of the acidophilic sulfur-oxidizing bacterium Acidithiobacillus sp. SH, isolated from seawater.</title>
        <authorList>
            <person name="Sharmin S."/>
            <person name="Tokuhisa M."/>
            <person name="Kanao T."/>
            <person name="Kamimura K."/>
        </authorList>
    </citation>
    <scope>NUCLEOTIDE SEQUENCE [LARGE SCALE GENOMIC DNA]</scope>
    <source>
        <strain evidence="1 7">SH</strain>
    </source>
</reference>
<evidence type="ECO:0000313" key="4">
    <source>
        <dbReference type="EMBL" id="PKY11496.1"/>
    </source>
</evidence>
<protein>
    <submittedName>
        <fullName evidence="1">Uncharacterized protein</fullName>
    </submittedName>
</protein>
<dbReference type="AlphaFoldDB" id="A0A2I1DL12"/>
<sequence length="102" mass="11186">MIAFDGGEEIIGFLVFDEEAGGLPLGMQGIGGDDLARDVDVLEQVAQFWNFVGFPGDFFLRDGGPLSMQERAEQMHLSAVCACGPFEDFAIDGHRFKARRTQ</sequence>
<organism evidence="1 7">
    <name type="scientific">Acidithiobacillus marinus</name>
    <dbReference type="NCBI Taxonomy" id="187490"/>
    <lineage>
        <taxon>Bacteria</taxon>
        <taxon>Pseudomonadati</taxon>
        <taxon>Pseudomonadota</taxon>
        <taxon>Acidithiobacillia</taxon>
        <taxon>Acidithiobacillales</taxon>
        <taxon>Acidithiobacillaceae</taxon>
        <taxon>Acidithiobacillus</taxon>
    </lineage>
</organism>
<proteinExistence type="predicted"/>
<evidence type="ECO:0000313" key="3">
    <source>
        <dbReference type="EMBL" id="PKY11091.1"/>
    </source>
</evidence>
<dbReference type="Proteomes" id="UP000234329">
    <property type="component" value="Unassembled WGS sequence"/>
</dbReference>
<dbReference type="EMBL" id="MXAV01000004">
    <property type="protein sequence ID" value="PKY11910.1"/>
    <property type="molecule type" value="Genomic_DNA"/>
</dbReference>
<evidence type="ECO:0000313" key="1">
    <source>
        <dbReference type="EMBL" id="PKY10551.1"/>
    </source>
</evidence>
<dbReference type="EMBL" id="MXAV01000002">
    <property type="protein sequence ID" value="PKY12213.1"/>
    <property type="molecule type" value="Genomic_DNA"/>
</dbReference>
<keyword evidence="7" id="KW-1185">Reference proteome</keyword>
<dbReference type="EMBL" id="MXAV01000034">
    <property type="protein sequence ID" value="PKY10737.1"/>
    <property type="molecule type" value="Genomic_DNA"/>
</dbReference>
<evidence type="ECO:0000313" key="2">
    <source>
        <dbReference type="EMBL" id="PKY10737.1"/>
    </source>
</evidence>